<dbReference type="Proteomes" id="UP000703269">
    <property type="component" value="Unassembled WGS sequence"/>
</dbReference>
<feature type="compositionally biased region" description="Acidic residues" evidence="3">
    <location>
        <begin position="236"/>
        <end position="249"/>
    </location>
</feature>
<feature type="region of interest" description="Disordered" evidence="3">
    <location>
        <begin position="180"/>
        <end position="848"/>
    </location>
</feature>
<name>A0A9P3G1T2_9APHY</name>
<evidence type="ECO:0000256" key="2">
    <source>
        <dbReference type="ARBA" id="ARBA00022833"/>
    </source>
</evidence>
<keyword evidence="1" id="KW-0479">Metal-binding</keyword>
<feature type="compositionally biased region" description="Acidic residues" evidence="3">
    <location>
        <begin position="501"/>
        <end position="515"/>
    </location>
</feature>
<feature type="compositionally biased region" description="Low complexity" evidence="3">
    <location>
        <begin position="418"/>
        <end position="436"/>
    </location>
</feature>
<feature type="compositionally biased region" description="Basic and acidic residues" evidence="3">
    <location>
        <begin position="184"/>
        <end position="193"/>
    </location>
</feature>
<accession>A0A9P3G1T2</accession>
<comment type="caution">
    <text evidence="4">The sequence shown here is derived from an EMBL/GenBank/DDBJ whole genome shotgun (WGS) entry which is preliminary data.</text>
</comment>
<organism evidence="4 5">
    <name type="scientific">Phanerochaete sordida</name>
    <dbReference type="NCBI Taxonomy" id="48140"/>
    <lineage>
        <taxon>Eukaryota</taxon>
        <taxon>Fungi</taxon>
        <taxon>Dikarya</taxon>
        <taxon>Basidiomycota</taxon>
        <taxon>Agaricomycotina</taxon>
        <taxon>Agaricomycetes</taxon>
        <taxon>Polyporales</taxon>
        <taxon>Phanerochaetaceae</taxon>
        <taxon>Phanerochaete</taxon>
    </lineage>
</organism>
<evidence type="ECO:0000313" key="5">
    <source>
        <dbReference type="Proteomes" id="UP000703269"/>
    </source>
</evidence>
<proteinExistence type="predicted"/>
<dbReference type="OrthoDB" id="2196114at2759"/>
<evidence type="ECO:0000313" key="4">
    <source>
        <dbReference type="EMBL" id="GJE86671.1"/>
    </source>
</evidence>
<feature type="compositionally biased region" description="Basic residues" evidence="3">
    <location>
        <begin position="482"/>
        <end position="497"/>
    </location>
</feature>
<dbReference type="GO" id="GO:0046872">
    <property type="term" value="F:metal ion binding"/>
    <property type="evidence" value="ECO:0007669"/>
    <property type="project" value="UniProtKB-KW"/>
</dbReference>
<feature type="compositionally biased region" description="Acidic residues" evidence="3">
    <location>
        <begin position="333"/>
        <end position="342"/>
    </location>
</feature>
<evidence type="ECO:0000256" key="3">
    <source>
        <dbReference type="SAM" id="MobiDB-lite"/>
    </source>
</evidence>
<dbReference type="AlphaFoldDB" id="A0A9P3G1T2"/>
<dbReference type="InterPro" id="IPR051190">
    <property type="entry name" value="Baculoviral_IAP"/>
</dbReference>
<feature type="compositionally biased region" description="Polar residues" evidence="3">
    <location>
        <begin position="398"/>
        <end position="408"/>
    </location>
</feature>
<evidence type="ECO:0000256" key="1">
    <source>
        <dbReference type="ARBA" id="ARBA00022723"/>
    </source>
</evidence>
<feature type="compositionally biased region" description="Low complexity" evidence="3">
    <location>
        <begin position="217"/>
        <end position="226"/>
    </location>
</feature>
<feature type="compositionally biased region" description="Basic and acidic residues" evidence="3">
    <location>
        <begin position="614"/>
        <end position="628"/>
    </location>
</feature>
<protein>
    <submittedName>
        <fullName evidence="4">BIR-domain-containing protein</fullName>
    </submittedName>
</protein>
<feature type="compositionally biased region" description="Basic residues" evidence="3">
    <location>
        <begin position="313"/>
        <end position="324"/>
    </location>
</feature>
<feature type="compositionally biased region" description="Low complexity" evidence="3">
    <location>
        <begin position="706"/>
        <end position="715"/>
    </location>
</feature>
<reference evidence="4 5" key="1">
    <citation type="submission" date="2021-08" db="EMBL/GenBank/DDBJ databases">
        <title>Draft Genome Sequence of Phanerochaete sordida strain YK-624.</title>
        <authorList>
            <person name="Mori T."/>
            <person name="Dohra H."/>
            <person name="Suzuki T."/>
            <person name="Kawagishi H."/>
            <person name="Hirai H."/>
        </authorList>
    </citation>
    <scope>NUCLEOTIDE SEQUENCE [LARGE SCALE GENOMIC DNA]</scope>
    <source>
        <strain evidence="4 5">YK-624</strain>
    </source>
</reference>
<dbReference type="SUPFAM" id="SSF57924">
    <property type="entry name" value="Inhibitor of apoptosis (IAP) repeat"/>
    <property type="match status" value="2"/>
</dbReference>
<gene>
    <name evidence="4" type="ORF">PsYK624_027520</name>
</gene>
<dbReference type="PANTHER" id="PTHR46771">
    <property type="entry name" value="DETERIN"/>
    <property type="match status" value="1"/>
</dbReference>
<dbReference type="PROSITE" id="PS50143">
    <property type="entry name" value="BIR_REPEAT_2"/>
    <property type="match status" value="2"/>
</dbReference>
<keyword evidence="5" id="KW-1185">Reference proteome</keyword>
<dbReference type="CDD" id="cd00022">
    <property type="entry name" value="BIR"/>
    <property type="match status" value="2"/>
</dbReference>
<feature type="compositionally biased region" description="Low complexity" evidence="3">
    <location>
        <begin position="250"/>
        <end position="297"/>
    </location>
</feature>
<keyword evidence="2" id="KW-0862">Zinc</keyword>
<sequence>MEAYETRFESFQKGKRVKKGSSKTLVKWPHPGSYLANPHSLAEAGFYYTPSASDRDAVTCFMCKEKLSGWEEEQDPFVEHVRIASSCCWAITRCGLINDMDEDGNFVFPDITRLPSSKAIEKARADTFGRNWPHDATKGHSVSSKKMAKAGFVFTPEGAEDDTATCFYCHLALGGWEEGDDPLEEHRKREAKTGKPCPFLTATQPKPVGRPPSRTQAKALSKSTTASKKKTPVVQQDDENSSATSEDDFAPATTSRFRASTASGTRTSSAAAHMMATNLRKSSRSSASTKSALKTTNGSEDEDATSQAETGKRVSKTKRKGGKSKARERPEAIQEEEDDDLGGFDSVTEPASEPAPAPKKRGRPPKKSTVAKAARSAPASQEPPNIEDEDAPEPVKKQASSRTRSKTMVTGDEPDVLAASTSNGKSSATKSKSKGTPALDTSMPPPPIPSQSTNSSKSAGKKTLSFESTEEVGESKSEAKAKAKHTLVSKMKGKTKKRVEESDDELAASFGDDEPNIAPTTKPGRKLAAGPVAPRSGQAARQPEAITSDVKHRKSSSTSEDAGYATAELIDAGAMEVDPQANTEPLTEDVRKRTSSSSKRHAAREPSAVQSDHLSPDLPRESSVEHGRLPSRAGSVRPFARSTSRPFVSLAARPPSRTGKAVVDISDSEDESHTQAARKPAKSNGVLKEPYDEPMVVDEPEPPKPAQLAQPLAKKVASKARASRAPSKTPKLQVEIVLPPPRSAPRQSPPIVQHADVEMEDDVDPVQRKHVPSVDEPTDKQAISATSLTQTSTVTPPPRTPSPLPTDTEAPKLSGHAPTLPSFDEEIAAEVAQQPTPPTDGDDTLMPFTPFLSMLPLERLTALTEEECDMTLEQYLRREIERECERIKGDGERRIMLFREKAAEARRAIESA</sequence>
<dbReference type="SMART" id="SM00238">
    <property type="entry name" value="BIR"/>
    <property type="match status" value="2"/>
</dbReference>
<dbReference type="PANTHER" id="PTHR46771:SF5">
    <property type="entry name" value="DETERIN"/>
    <property type="match status" value="1"/>
</dbReference>
<dbReference type="EMBL" id="BPQB01000004">
    <property type="protein sequence ID" value="GJE86671.1"/>
    <property type="molecule type" value="Genomic_DNA"/>
</dbReference>
<dbReference type="Gene3D" id="1.10.1170.10">
    <property type="entry name" value="Inhibitor Of Apoptosis Protein (2mihbC-IAP-1), Chain A"/>
    <property type="match status" value="2"/>
</dbReference>
<dbReference type="Pfam" id="PF00653">
    <property type="entry name" value="BIR"/>
    <property type="match status" value="2"/>
</dbReference>
<feature type="compositionally biased region" description="Pro residues" evidence="3">
    <location>
        <begin position="795"/>
        <end position="804"/>
    </location>
</feature>
<dbReference type="InterPro" id="IPR001370">
    <property type="entry name" value="BIR_rpt"/>
</dbReference>